<dbReference type="PANTHER" id="PTHR43498:SF1">
    <property type="entry name" value="COB--COM HETERODISULFIDE REDUCTASE IRON-SULFUR SUBUNIT A"/>
    <property type="match status" value="1"/>
</dbReference>
<accession>A0A2M7TAH9</accession>
<reference evidence="11" key="1">
    <citation type="submission" date="2017-09" db="EMBL/GenBank/DDBJ databases">
        <title>Depth-based differentiation of microbial function through sediment-hosted aquifers and enrichment of novel symbionts in the deep terrestrial subsurface.</title>
        <authorList>
            <person name="Probst A.J."/>
            <person name="Ladd B."/>
            <person name="Jarett J.K."/>
            <person name="Geller-Mcgrath D.E."/>
            <person name="Sieber C.M.K."/>
            <person name="Emerson J.B."/>
            <person name="Anantharaman K."/>
            <person name="Thomas B.C."/>
            <person name="Malmstrom R."/>
            <person name="Stieglmeier M."/>
            <person name="Klingl A."/>
            <person name="Woyke T."/>
            <person name="Ryan C.M."/>
            <person name="Banfield J.F."/>
        </authorList>
    </citation>
    <scope>NUCLEOTIDE SEQUENCE [LARGE SCALE GENOMIC DNA]</scope>
</reference>
<keyword evidence="5" id="KW-0285">Flavoprotein</keyword>
<feature type="domain" description="4Fe-4S ferredoxin-type" evidence="9">
    <location>
        <begin position="533"/>
        <end position="562"/>
    </location>
</feature>
<dbReference type="InterPro" id="IPR017900">
    <property type="entry name" value="4Fe4S_Fe_S_CS"/>
</dbReference>
<evidence type="ECO:0000256" key="6">
    <source>
        <dbReference type="ARBA" id="ARBA00023002"/>
    </source>
</evidence>
<dbReference type="Proteomes" id="UP000230956">
    <property type="component" value="Unassembled WGS sequence"/>
</dbReference>
<dbReference type="Gene3D" id="3.30.70.20">
    <property type="match status" value="2"/>
</dbReference>
<evidence type="ECO:0000313" key="11">
    <source>
        <dbReference type="Proteomes" id="UP000230956"/>
    </source>
</evidence>
<dbReference type="InterPro" id="IPR036188">
    <property type="entry name" value="FAD/NAD-bd_sf"/>
</dbReference>
<evidence type="ECO:0000259" key="9">
    <source>
        <dbReference type="PROSITE" id="PS51379"/>
    </source>
</evidence>
<dbReference type="InterPro" id="IPR017896">
    <property type="entry name" value="4Fe4S_Fe-S-bd"/>
</dbReference>
<evidence type="ECO:0000313" key="10">
    <source>
        <dbReference type="EMBL" id="PIZ41967.1"/>
    </source>
</evidence>
<comment type="cofactor">
    <cofactor evidence="1">
        <name>FAD</name>
        <dbReference type="ChEBI" id="CHEBI:57692"/>
    </cofactor>
</comment>
<dbReference type="SUPFAM" id="SSF51905">
    <property type="entry name" value="FAD/NAD(P)-binding domain"/>
    <property type="match status" value="1"/>
</dbReference>
<evidence type="ECO:0000256" key="2">
    <source>
        <dbReference type="ARBA" id="ARBA00006561"/>
    </source>
</evidence>
<comment type="similarity">
    <text evidence="2">Belongs to the HdrA family.</text>
</comment>
<evidence type="ECO:0000256" key="4">
    <source>
        <dbReference type="ARBA" id="ARBA00022723"/>
    </source>
</evidence>
<keyword evidence="5" id="KW-0274">FAD</keyword>
<dbReference type="GO" id="GO:0016491">
    <property type="term" value="F:oxidoreductase activity"/>
    <property type="evidence" value="ECO:0007669"/>
    <property type="project" value="UniProtKB-KW"/>
</dbReference>
<evidence type="ECO:0000256" key="7">
    <source>
        <dbReference type="ARBA" id="ARBA00023004"/>
    </source>
</evidence>
<evidence type="ECO:0000256" key="1">
    <source>
        <dbReference type="ARBA" id="ARBA00001974"/>
    </source>
</evidence>
<dbReference type="PROSITE" id="PS00198">
    <property type="entry name" value="4FE4S_FER_1"/>
    <property type="match status" value="2"/>
</dbReference>
<dbReference type="PROSITE" id="PS51379">
    <property type="entry name" value="4FE4S_FER_2"/>
    <property type="match status" value="3"/>
</dbReference>
<dbReference type="EMBL" id="PFNG01000035">
    <property type="protein sequence ID" value="PIZ41967.1"/>
    <property type="molecule type" value="Genomic_DNA"/>
</dbReference>
<keyword evidence="4" id="KW-0479">Metal-binding</keyword>
<keyword evidence="6" id="KW-0560">Oxidoreductase</keyword>
<dbReference type="PANTHER" id="PTHR43498">
    <property type="entry name" value="FERREDOXIN:COB-COM HETERODISULFIDE REDUCTASE SUBUNIT A"/>
    <property type="match status" value="1"/>
</dbReference>
<dbReference type="GO" id="GO:0046872">
    <property type="term" value="F:metal ion binding"/>
    <property type="evidence" value="ECO:0007669"/>
    <property type="project" value="UniProtKB-KW"/>
</dbReference>
<keyword evidence="3" id="KW-0004">4Fe-4S</keyword>
<gene>
    <name evidence="10" type="ORF">COY37_01295</name>
</gene>
<evidence type="ECO:0000256" key="5">
    <source>
        <dbReference type="ARBA" id="ARBA00022827"/>
    </source>
</evidence>
<dbReference type="RefSeq" id="WP_286975647.1">
    <property type="nucleotide sequence ID" value="NZ_PFNG01000035.1"/>
</dbReference>
<evidence type="ECO:0000256" key="3">
    <source>
        <dbReference type="ARBA" id="ARBA00022485"/>
    </source>
</evidence>
<dbReference type="AlphaFoldDB" id="A0A2M7TAH9"/>
<feature type="domain" description="4Fe-4S ferredoxin-type" evidence="9">
    <location>
        <begin position="500"/>
        <end position="529"/>
    </location>
</feature>
<feature type="domain" description="4Fe-4S ferredoxin-type" evidence="9">
    <location>
        <begin position="141"/>
        <end position="171"/>
    </location>
</feature>
<comment type="caution">
    <text evidence="10">The sequence shown here is derived from an EMBL/GenBank/DDBJ whole genome shotgun (WGS) entry which is preliminary data.</text>
</comment>
<sequence length="577" mass="62529">IANLREQVSWVTGDKEEATAKAFDLIKAAVGKVTFAKPLTPGQVPVTKRALVIGGGIAGIQASLDIAGMGYEVVMVEREPSIGGRMAQLDKTFPTLDCSACILSPRMVDIAQHPKIKLYTYSEVETVNGYVGNFNVTIRKKARFVDEKLCTGCLECIGKCPLKKKLKNKFENFRAPRGAIYVPFAQAVPKVPVIEKETCQYLNSPDPDTIEVKEGEKKPKRKCGACAKACAQGAINYDMQDELINETFGAIVIATGFNLFDHSKYGEYGGGQLPDVITGLDFERMVNSSGPTEGKIVRPSNGEKPKRIVFIQCVGSRDEAKGVPYCSRICCMYTAKHTILVHEKVPDAEVYVFYMDIRAAGKGYEEFVLRAQREYGANYIRGRVSRIYEEDGHMTIKAADTLAGMPIEMAADMVVLATGSIAREDSVEFANTIGITTDTYGFISETHPKLKPVEVPREGVFACGAALSPRDIPDTVATAGAVAAKVGVLFSNDILMSDPMVAEIDPMKCVACGACVAVCPYSAITMEEFRGKKFAKVNEAMCQGCGTCSAACRPGAAQLKGVTDEQILKSIEAVLQW</sequence>
<keyword evidence="8" id="KW-0411">Iron-sulfur</keyword>
<dbReference type="GO" id="GO:0051539">
    <property type="term" value="F:4 iron, 4 sulfur cluster binding"/>
    <property type="evidence" value="ECO:0007669"/>
    <property type="project" value="UniProtKB-KW"/>
</dbReference>
<evidence type="ECO:0000256" key="8">
    <source>
        <dbReference type="ARBA" id="ARBA00023014"/>
    </source>
</evidence>
<dbReference type="InterPro" id="IPR039650">
    <property type="entry name" value="HdrA-like"/>
</dbReference>
<dbReference type="Pfam" id="PF12838">
    <property type="entry name" value="Fer4_7"/>
    <property type="match status" value="1"/>
</dbReference>
<dbReference type="Gene3D" id="3.40.50.720">
    <property type="entry name" value="NAD(P)-binding Rossmann-like Domain"/>
    <property type="match status" value="1"/>
</dbReference>
<feature type="non-terminal residue" evidence="10">
    <location>
        <position position="1"/>
    </location>
</feature>
<organism evidence="10 11">
    <name type="scientific">Candidatus Aquicultor secundus</name>
    <dbReference type="NCBI Taxonomy" id="1973895"/>
    <lineage>
        <taxon>Bacteria</taxon>
        <taxon>Bacillati</taxon>
        <taxon>Actinomycetota</taxon>
        <taxon>Candidatus Aquicultoria</taxon>
        <taxon>Candidatus Aquicultorales</taxon>
        <taxon>Candidatus Aquicultoraceae</taxon>
        <taxon>Candidatus Aquicultor</taxon>
    </lineage>
</organism>
<dbReference type="Pfam" id="PF12831">
    <property type="entry name" value="FAD_oxidored"/>
    <property type="match status" value="1"/>
</dbReference>
<proteinExistence type="inferred from homology"/>
<dbReference type="SUPFAM" id="SSF54862">
    <property type="entry name" value="4Fe-4S ferredoxins"/>
    <property type="match status" value="1"/>
</dbReference>
<dbReference type="Gene3D" id="3.50.50.60">
    <property type="entry name" value="FAD/NAD(P)-binding domain"/>
    <property type="match status" value="1"/>
</dbReference>
<name>A0A2M7TAH9_9ACTN</name>
<keyword evidence="7" id="KW-0408">Iron</keyword>
<protein>
    <submittedName>
        <fullName evidence="10">Disulfide reductase</fullName>
    </submittedName>
</protein>